<dbReference type="SMART" id="SM00671">
    <property type="entry name" value="SEL1"/>
    <property type="match status" value="8"/>
</dbReference>
<dbReference type="Pfam" id="PF08238">
    <property type="entry name" value="Sel1"/>
    <property type="match status" value="7"/>
</dbReference>
<feature type="chain" id="PRO_5017194897" evidence="2">
    <location>
        <begin position="21"/>
        <end position="1144"/>
    </location>
</feature>
<dbReference type="SUPFAM" id="SSF81901">
    <property type="entry name" value="HCP-like"/>
    <property type="match status" value="3"/>
</dbReference>
<accession>A0A3B4XKD1</accession>
<feature type="transmembrane region" description="Helical" evidence="1">
    <location>
        <begin position="1123"/>
        <end position="1143"/>
    </location>
</feature>
<dbReference type="PANTHER" id="PTHR44444">
    <property type="entry name" value="PROTEIN SEL-1 HOMOLOG 3"/>
    <property type="match status" value="1"/>
</dbReference>
<proteinExistence type="predicted"/>
<organism evidence="3 4">
    <name type="scientific">Seriola lalandi dorsalis</name>
    <dbReference type="NCBI Taxonomy" id="1841481"/>
    <lineage>
        <taxon>Eukaryota</taxon>
        <taxon>Metazoa</taxon>
        <taxon>Chordata</taxon>
        <taxon>Craniata</taxon>
        <taxon>Vertebrata</taxon>
        <taxon>Euteleostomi</taxon>
        <taxon>Actinopterygii</taxon>
        <taxon>Neopterygii</taxon>
        <taxon>Teleostei</taxon>
        <taxon>Neoteleostei</taxon>
        <taxon>Acanthomorphata</taxon>
        <taxon>Carangaria</taxon>
        <taxon>Carangiformes</taxon>
        <taxon>Carangidae</taxon>
        <taxon>Seriola</taxon>
    </lineage>
</organism>
<dbReference type="InterPro" id="IPR006597">
    <property type="entry name" value="Sel1-like"/>
</dbReference>
<dbReference type="Proteomes" id="UP000261360">
    <property type="component" value="Unplaced"/>
</dbReference>
<dbReference type="STRING" id="1841481.ENSSLDP00000016741"/>
<keyword evidence="1" id="KW-1133">Transmembrane helix</keyword>
<keyword evidence="4" id="KW-1185">Reference proteome</keyword>
<feature type="signal peptide" evidence="2">
    <location>
        <begin position="1"/>
        <end position="20"/>
    </location>
</feature>
<evidence type="ECO:0000256" key="2">
    <source>
        <dbReference type="SAM" id="SignalP"/>
    </source>
</evidence>
<feature type="transmembrane region" description="Helical" evidence="1">
    <location>
        <begin position="1040"/>
        <end position="1062"/>
    </location>
</feature>
<evidence type="ECO:0000313" key="4">
    <source>
        <dbReference type="Proteomes" id="UP000261360"/>
    </source>
</evidence>
<protein>
    <submittedName>
        <fullName evidence="3">Protein sel-1 homolog 3-like</fullName>
    </submittedName>
</protein>
<evidence type="ECO:0000313" key="3">
    <source>
        <dbReference type="Ensembl" id="ENSSLDP00000016741.1"/>
    </source>
</evidence>
<keyword evidence="1" id="KW-0472">Membrane</keyword>
<dbReference type="InterPro" id="IPR011990">
    <property type="entry name" value="TPR-like_helical_dom_sf"/>
</dbReference>
<name>A0A3B4XKD1_SERLL</name>
<reference evidence="3" key="2">
    <citation type="submission" date="2025-09" db="UniProtKB">
        <authorList>
            <consortium name="Ensembl"/>
        </authorList>
    </citation>
    <scope>IDENTIFICATION</scope>
</reference>
<dbReference type="AlphaFoldDB" id="A0A3B4XKD1"/>
<dbReference type="Ensembl" id="ENSSLDT00000017339.1">
    <property type="protein sequence ID" value="ENSSLDP00000016741.1"/>
    <property type="gene ID" value="ENSSLDG00000013257.1"/>
</dbReference>
<dbReference type="GeneTree" id="ENSGT00940000167983"/>
<keyword evidence="1" id="KW-0812">Transmembrane</keyword>
<keyword evidence="2" id="KW-0732">Signal</keyword>
<dbReference type="Gene3D" id="1.25.40.10">
    <property type="entry name" value="Tetratricopeptide repeat domain"/>
    <property type="match status" value="4"/>
</dbReference>
<dbReference type="PANTHER" id="PTHR44444:SF1">
    <property type="entry name" value="PROTEIN SEL-1 HOMOLOG 3"/>
    <property type="match status" value="1"/>
</dbReference>
<sequence>MTVSHAIIFGYVLTAAVIMGECVLQASSSQSAESLHDNFIGFDSAPDKVVDGSAVRVRYQCSRPCQLAVEVVASTLRKTDLLVFRRKWISSTPRVLRIHQVMLRLPPSILYQHDFFNRNDLEAENVTVRAWLHHLKDIREPGTYHGSMLKIYKVLQVTPPSQRPTKPHTECPSWSAHLVWQVSKDRISQCPHESGQTFNHIFLIWSIFITKTFEGNMEMFVCVMFCLFTDVIDVLKFPLASTGEHFGVVRRFQPFMDGGLERVRLHAVTQPSVALSVWIYLLERCQRKLCGIIHHLDRKNAFDSVLMQLTDTGDVIIQARVTTGEDEAFQARVALPLWKWIRLDCYIRDSKVLLYTTWDDETRRYEYEFQDSIYYDDTDGYFVIGGSKYMPGIHGYYGPIKYYRLGTEEIKTHLNPEATLQELDKTHRECQEIKRFTKAFLREVTERHLLSTISKDVCKPHFIRLWGQFGEKICTQTWSWETPLKHSSLFHLLQKKEEEGGSLSIKQLRTALFQEAVATMFPVDQEQIKVTSQSMSLLQVSSCFGNHKASLLLASVLLSGLGHTVDQQQAHVYSLIGASGDDRFALMHAGYKHTQGIDGFPKDLDMAYSYYSNAAAQSSTDSSNIHDTEQYTPEHIYLSNQEDLNSLTHESSDVFHYLKLQAERGDAESQRRLGLMLYWGQNGVSKDIVSALKWFERSAMQMKDPSAMYDYSILLMKGEGVKRNFTRGFQLLKKAAAMGSINALNGLGWYHGIVLNDHRNAVKYFEQAALNGSDDGMFNLGVYHLGGKNPHNPQRNEMAAFQQFLNASRFGHVAASVEAAWYLSTGSLKGVSQDVERAVIMLKKVCEQNGHLGFMIREALQAYLQGSWQEAFVKYVLAAETGLGLAQSNAAHLCEVHELNLSYDCQWRYHNYSILNYDPHQSALLKMGDYYYYSSSMQEDSLSLVGQAVSMYSRAALAGSPQGMYNLVVLVQQGHVLPLSVRGLFNVSHHDQKDAVVEKMLKRCVETESEDAVTPCSLALLGVQMGKALRRMTQNGAQLLLVYASLLSVCVLIVTVPFQSCLEQRAPRRRAVEVRARTSFVSQDAVNLNRQQDGIMGRTYRVAGNLWLTILNGERWLRQTSDLAVTLSGVCLFAFWTTFLYHLL</sequence>
<evidence type="ECO:0000256" key="1">
    <source>
        <dbReference type="SAM" id="Phobius"/>
    </source>
</evidence>
<dbReference type="InterPro" id="IPR042756">
    <property type="entry name" value="Sel-1L3"/>
</dbReference>
<reference evidence="3" key="1">
    <citation type="submission" date="2025-08" db="UniProtKB">
        <authorList>
            <consortium name="Ensembl"/>
        </authorList>
    </citation>
    <scope>IDENTIFICATION</scope>
</reference>